<dbReference type="EMBL" id="SPLM01000075">
    <property type="protein sequence ID" value="TMW61908.1"/>
    <property type="molecule type" value="Genomic_DNA"/>
</dbReference>
<name>A0A8K1CF66_PYTOL</name>
<reference evidence="1" key="1">
    <citation type="submission" date="2019-03" db="EMBL/GenBank/DDBJ databases">
        <title>Long read genome sequence of the mycoparasitic Pythium oligandrum ATCC 38472 isolated from sugarbeet rhizosphere.</title>
        <authorList>
            <person name="Gaulin E."/>
        </authorList>
    </citation>
    <scope>NUCLEOTIDE SEQUENCE</scope>
    <source>
        <strain evidence="1">ATCC 38472_TT</strain>
    </source>
</reference>
<dbReference type="AlphaFoldDB" id="A0A8K1CF66"/>
<evidence type="ECO:0000313" key="1">
    <source>
        <dbReference type="EMBL" id="TMW61908.1"/>
    </source>
</evidence>
<comment type="caution">
    <text evidence="1">The sequence shown here is derived from an EMBL/GenBank/DDBJ whole genome shotgun (WGS) entry which is preliminary data.</text>
</comment>
<proteinExistence type="predicted"/>
<accession>A0A8K1CF66</accession>
<gene>
    <name evidence="1" type="ORF">Poli38472_010971</name>
</gene>
<evidence type="ECO:0000313" key="2">
    <source>
        <dbReference type="Proteomes" id="UP000794436"/>
    </source>
</evidence>
<protein>
    <submittedName>
        <fullName evidence="1">Uncharacterized protein</fullName>
    </submittedName>
</protein>
<sequence length="1155" mass="129524">MWLRVVATTASPPFKLISFRRATAAAITAIEEMPSPVGQAKMSAAPAQLTKPAGMAGESTLRGVLLPSLPAMTRQARTQELVFLFSAVEQIQARGILGCADKIFKIHDATLDFQTNMSLTGSSCLRKWLELLVLTGNEERCRHEAWTSSSLVVTLSLVAAWCSFDVEFNRTVHQFVRVGSKQVLNRDALHAVFEELVSWVWVKLDEYLRCLNWSLPALLQKLIVIFPATSIGSHESAFHSYPAQVREGVVDQNVRLDRHPGSFEQPNNTKNSSFSGIWTMGLQDVHLRRLEPSYDGSAGVQPLTLTTLLAFQRQLATISTSFSPSNQHFSLVSLLFAEKGTQLRLDMRDRWFRRFPAVPVKSCPTPCQQPRDRTNLPRGAKILRCFPHCCPDHLPRGFCGSSLTIRVEFTVPQADYVIPAGLFVFGRFHLSHSAEFRVGDRFKLSDITASLQYEDSPRHSWVAANELPSASMNTWLFELSPSARWFYNWDSGVAKKRRLQAHALSVAALTPILRCFPHCCPGHMDRSFCGSPLRVRVDGQANALSTETELLVLARFRLAQSQDLNVGDCIATSDISASLQSDSNPNGEWIAADEQIDCAQNCMANTHPIPSNSFRQACSRFFLLNPTARWFYTWESGVAKAHRLQQHTLSVVVVAPVRLSSQSRSSGAKWLRIVAVLSSPPFKLISFRRATQAAISAIEEMSGPGSSSTKSTKVSEACGRPRKSAATLLECDSSCDSTPRVASLPSMTAIARPARVQGLALIFTAVGRLQVRDILGWLDELFRIYDSTLAGRLNQTKPPPCSLRQWLEPLVLPHKDDRYRYNHQTPSPLVTTLSSVAAWVCFDVEFNRIVNQFVLAGAKYILDRDVLHVVFEELVSWVWDKLDRYLRRLNWSMAALVHELMTKSPPNAVSNDIEVGYHRFLVQVRECVVDQNQNGRVRHVEPGLHIEQHLSTSFSGTWSMRLEEMQLRRLDHANEDTPAVPSLALTTLLTLRRQLGTINTTYDSTKSQFSITSLPFAQDATQMQLRLDTRDRWFRHFPAGESTLAVGIHGYSFGDYVGSHTPQRGEYECECELHWNLYAWPEDDENHVALCFHVHVTASRDGASLGVVVQVIQGDIDADTRRLVTFSTLSLREKLCLVPHWTLTLHASWIHSRRS</sequence>
<dbReference type="Proteomes" id="UP000794436">
    <property type="component" value="Unassembled WGS sequence"/>
</dbReference>
<organism evidence="1 2">
    <name type="scientific">Pythium oligandrum</name>
    <name type="common">Mycoparasitic fungus</name>
    <dbReference type="NCBI Taxonomy" id="41045"/>
    <lineage>
        <taxon>Eukaryota</taxon>
        <taxon>Sar</taxon>
        <taxon>Stramenopiles</taxon>
        <taxon>Oomycota</taxon>
        <taxon>Peronosporomycetes</taxon>
        <taxon>Pythiales</taxon>
        <taxon>Pythiaceae</taxon>
        <taxon>Pythium</taxon>
    </lineage>
</organism>
<keyword evidence="2" id="KW-1185">Reference proteome</keyword>